<sequence length="280" mass="33250">MYFYIGRIQGRFELLVQNGYRHWSKQLVEKRLTEDPLVRQYVVHNDDYHFNPNTIAIYNFADNPMFGEYKTVVLDQKEGIVISTKSSKSVLHKYTKHVLISGLSLQKSIARILGLASFHSISLVHLVFFSLHAYSKKNTDWVGLHFFEDFDMQKNSITFKSIKNQYTLSFDNTNPCIHKRISDSLQHNVILSRITHRYHESISWSCPLNSHKTGSMIFNTDFYKPTDALISFNFKHVIDEIIHDWHYIYICHVAREHDLWFLRDEHGYFYGRAMRNRQNY</sequence>
<comment type="caution">
    <text evidence="1">The sequence shown here is derived from an EMBL/GenBank/DDBJ whole genome shotgun (WGS) entry which is preliminary data.</text>
</comment>
<protein>
    <submittedName>
        <fullName evidence="1">Uncharacterized protein</fullName>
    </submittedName>
</protein>
<reference evidence="1" key="1">
    <citation type="submission" date="2019-09" db="EMBL/GenBank/DDBJ databases">
        <title>Comparative genomic analysis of Lactobacillus helveticus.</title>
        <authorList>
            <person name="Zhang H."/>
            <person name="Chen Y."/>
            <person name="Zhong Z."/>
        </authorList>
    </citation>
    <scope>NUCLEOTIDE SEQUENCE</scope>
    <source>
        <strain evidence="1">IMAU50013</strain>
    </source>
</reference>
<organism evidence="1 2">
    <name type="scientific">Lactobacillus helveticus</name>
    <name type="common">Lactobacillus suntoryeus</name>
    <dbReference type="NCBI Taxonomy" id="1587"/>
    <lineage>
        <taxon>Bacteria</taxon>
        <taxon>Bacillati</taxon>
        <taxon>Bacillota</taxon>
        <taxon>Bacilli</taxon>
        <taxon>Lactobacillales</taxon>
        <taxon>Lactobacillaceae</taxon>
        <taxon>Lactobacillus</taxon>
    </lineage>
</organism>
<proteinExistence type="predicted"/>
<evidence type="ECO:0000313" key="1">
    <source>
        <dbReference type="EMBL" id="NRN90516.1"/>
    </source>
</evidence>
<name>A0A9Q5G997_LACHE</name>
<dbReference type="EMBL" id="WCGB01000001">
    <property type="protein sequence ID" value="NRN90516.1"/>
    <property type="molecule type" value="Genomic_DNA"/>
</dbReference>
<evidence type="ECO:0000313" key="2">
    <source>
        <dbReference type="Proteomes" id="UP000601587"/>
    </source>
</evidence>
<dbReference type="RefSeq" id="WP_148224865.1">
    <property type="nucleotide sequence ID" value="NZ_CP150826.1"/>
</dbReference>
<dbReference type="AlphaFoldDB" id="A0A9Q5G997"/>
<dbReference type="Proteomes" id="UP000601587">
    <property type="component" value="Unassembled WGS sequence"/>
</dbReference>
<accession>A0A9Q5G997</accession>
<gene>
    <name evidence="1" type="ORF">IMAU50013_00039</name>
</gene>